<dbReference type="PANTHER" id="PTHR42085">
    <property type="entry name" value="F-BOX DOMAIN-CONTAINING PROTEIN"/>
    <property type="match status" value="1"/>
</dbReference>
<evidence type="ECO:0000313" key="3">
    <source>
        <dbReference type="EMBL" id="KAF2662434.1"/>
    </source>
</evidence>
<reference evidence="3" key="1">
    <citation type="journal article" date="2020" name="Stud. Mycol.">
        <title>101 Dothideomycetes genomes: a test case for predicting lifestyles and emergence of pathogens.</title>
        <authorList>
            <person name="Haridas S."/>
            <person name="Albert R."/>
            <person name="Binder M."/>
            <person name="Bloem J."/>
            <person name="Labutti K."/>
            <person name="Salamov A."/>
            <person name="Andreopoulos B."/>
            <person name="Baker S."/>
            <person name="Barry K."/>
            <person name="Bills G."/>
            <person name="Bluhm B."/>
            <person name="Cannon C."/>
            <person name="Castanera R."/>
            <person name="Culley D."/>
            <person name="Daum C."/>
            <person name="Ezra D."/>
            <person name="Gonzalez J."/>
            <person name="Henrissat B."/>
            <person name="Kuo A."/>
            <person name="Liang C."/>
            <person name="Lipzen A."/>
            <person name="Lutzoni F."/>
            <person name="Magnuson J."/>
            <person name="Mondo S."/>
            <person name="Nolan M."/>
            <person name="Ohm R."/>
            <person name="Pangilinan J."/>
            <person name="Park H.-J."/>
            <person name="Ramirez L."/>
            <person name="Alfaro M."/>
            <person name="Sun H."/>
            <person name="Tritt A."/>
            <person name="Yoshinaga Y."/>
            <person name="Zwiers L.-H."/>
            <person name="Turgeon B."/>
            <person name="Goodwin S."/>
            <person name="Spatafora J."/>
            <person name="Crous P."/>
            <person name="Grigoriev I."/>
        </authorList>
    </citation>
    <scope>NUCLEOTIDE SEQUENCE</scope>
    <source>
        <strain evidence="3">CBS 122681</strain>
    </source>
</reference>
<sequence>MTRAKKGPAAGAIALGCKRGTKRGATGGLHLASKKQKKEEQIFRFLDLPGELQNHIYELAAAETRRKWPILHNKLPDRSQRRTRSKPQSPPPKRTFPFLGFSQTCRKIRSEFRPWWMNGHRLPLSELDDYISVFFRGQLKKGRDRQDPYFNPAGMLRVWVRDSELKDIDIMRLVKLKVRLPNYTIIFDHGSDVPGPLIYGLNQLVNNTNAQWLRWLRGNIITQVRIRQNNNSASHKFYVVVKEKWAKDWMKPALNQAVADGFLDTIGLEDLVYWNVRFGVCYS</sequence>
<feature type="domain" description="F-box" evidence="2">
    <location>
        <begin position="33"/>
        <end position="119"/>
    </location>
</feature>
<dbReference type="InterPro" id="IPR038883">
    <property type="entry name" value="AN11006-like"/>
</dbReference>
<name>A0A6A6TUY5_9PLEO</name>
<dbReference type="Proteomes" id="UP000799324">
    <property type="component" value="Unassembled WGS sequence"/>
</dbReference>
<dbReference type="Pfam" id="PF13013">
    <property type="entry name" value="F-box-like_2"/>
    <property type="match status" value="1"/>
</dbReference>
<protein>
    <recommendedName>
        <fullName evidence="2">F-box domain-containing protein</fullName>
    </recommendedName>
</protein>
<dbReference type="InterPro" id="IPR001810">
    <property type="entry name" value="F-box_dom"/>
</dbReference>
<dbReference type="PANTHER" id="PTHR42085:SF1">
    <property type="entry name" value="F-BOX DOMAIN-CONTAINING PROTEIN"/>
    <property type="match status" value="1"/>
</dbReference>
<evidence type="ECO:0000259" key="2">
    <source>
        <dbReference type="Pfam" id="PF13013"/>
    </source>
</evidence>
<evidence type="ECO:0000313" key="4">
    <source>
        <dbReference type="Proteomes" id="UP000799324"/>
    </source>
</evidence>
<feature type="region of interest" description="Disordered" evidence="1">
    <location>
        <begin position="70"/>
        <end position="96"/>
    </location>
</feature>
<keyword evidence="4" id="KW-1185">Reference proteome</keyword>
<accession>A0A6A6TUY5</accession>
<dbReference type="PROSITE" id="PS51257">
    <property type="entry name" value="PROKAR_LIPOPROTEIN"/>
    <property type="match status" value="1"/>
</dbReference>
<dbReference type="EMBL" id="MU004289">
    <property type="protein sequence ID" value="KAF2662434.1"/>
    <property type="molecule type" value="Genomic_DNA"/>
</dbReference>
<proteinExistence type="predicted"/>
<organism evidence="3 4">
    <name type="scientific">Lophiostoma macrostomum CBS 122681</name>
    <dbReference type="NCBI Taxonomy" id="1314788"/>
    <lineage>
        <taxon>Eukaryota</taxon>
        <taxon>Fungi</taxon>
        <taxon>Dikarya</taxon>
        <taxon>Ascomycota</taxon>
        <taxon>Pezizomycotina</taxon>
        <taxon>Dothideomycetes</taxon>
        <taxon>Pleosporomycetidae</taxon>
        <taxon>Pleosporales</taxon>
        <taxon>Lophiostomataceae</taxon>
        <taxon>Lophiostoma</taxon>
    </lineage>
</organism>
<evidence type="ECO:0000256" key="1">
    <source>
        <dbReference type="SAM" id="MobiDB-lite"/>
    </source>
</evidence>
<dbReference type="OrthoDB" id="3801343at2759"/>
<dbReference type="AlphaFoldDB" id="A0A6A6TUY5"/>
<gene>
    <name evidence="3" type="ORF">K491DRAFT_178244</name>
</gene>